<feature type="transmembrane region" description="Helical" evidence="1">
    <location>
        <begin position="82"/>
        <end position="106"/>
    </location>
</feature>
<keyword evidence="1" id="KW-0812">Transmembrane</keyword>
<dbReference type="OrthoDB" id="4941928at2"/>
<dbReference type="Proteomes" id="UP000273807">
    <property type="component" value="Unassembled WGS sequence"/>
</dbReference>
<dbReference type="EMBL" id="RBED01000070">
    <property type="protein sequence ID" value="RNL58037.1"/>
    <property type="molecule type" value="Genomic_DNA"/>
</dbReference>
<protein>
    <submittedName>
        <fullName evidence="2">Uncharacterized protein</fullName>
    </submittedName>
</protein>
<dbReference type="AlphaFoldDB" id="A0A3N0C5B9"/>
<sequence length="141" mass="15249">MTSQNAPRGSQQQQPGATDEASAAKIRTLFRIFSLVILGSFFVLQLDITYVWLSAILTAAALVLGIVLLVRATTIKSSRRVLIAAIVAVVVSALQVLLVVTSVLFYSQLRDFQECSRQALTQQAISRCQTTLQGSLPVAAR</sequence>
<evidence type="ECO:0000256" key="1">
    <source>
        <dbReference type="SAM" id="Phobius"/>
    </source>
</evidence>
<gene>
    <name evidence="2" type="ORF">D7003_04390</name>
</gene>
<keyword evidence="1" id="KW-0472">Membrane</keyword>
<evidence type="ECO:0000313" key="3">
    <source>
        <dbReference type="Proteomes" id="UP000273807"/>
    </source>
</evidence>
<organism evidence="2 3">
    <name type="scientific">Arthrobacter oryzae</name>
    <dbReference type="NCBI Taxonomy" id="409290"/>
    <lineage>
        <taxon>Bacteria</taxon>
        <taxon>Bacillati</taxon>
        <taxon>Actinomycetota</taxon>
        <taxon>Actinomycetes</taxon>
        <taxon>Micrococcales</taxon>
        <taxon>Micrococcaceae</taxon>
        <taxon>Arthrobacter</taxon>
    </lineage>
</organism>
<reference evidence="2 3" key="1">
    <citation type="submission" date="2018-10" db="EMBL/GenBank/DDBJ databases">
        <title>Genome sequencing of Arthrobacter oryzae TNB02.</title>
        <authorList>
            <person name="Cho Y.-J."/>
            <person name="Cho A."/>
            <person name="Kim O.-S."/>
        </authorList>
    </citation>
    <scope>NUCLEOTIDE SEQUENCE [LARGE SCALE GENOMIC DNA]</scope>
    <source>
        <strain evidence="2 3">TNB02</strain>
    </source>
</reference>
<accession>A0A3N0C5B9</accession>
<proteinExistence type="predicted"/>
<keyword evidence="3" id="KW-1185">Reference proteome</keyword>
<dbReference type="RefSeq" id="WP_123254268.1">
    <property type="nucleotide sequence ID" value="NZ_RBED01000070.1"/>
</dbReference>
<feature type="transmembrane region" description="Helical" evidence="1">
    <location>
        <begin position="50"/>
        <end position="70"/>
    </location>
</feature>
<name>A0A3N0C5B9_9MICC</name>
<feature type="transmembrane region" description="Helical" evidence="1">
    <location>
        <begin position="28"/>
        <end position="44"/>
    </location>
</feature>
<evidence type="ECO:0000313" key="2">
    <source>
        <dbReference type="EMBL" id="RNL58037.1"/>
    </source>
</evidence>
<comment type="caution">
    <text evidence="2">The sequence shown here is derived from an EMBL/GenBank/DDBJ whole genome shotgun (WGS) entry which is preliminary data.</text>
</comment>
<keyword evidence="1" id="KW-1133">Transmembrane helix</keyword>